<proteinExistence type="predicted"/>
<evidence type="ECO:0008006" key="3">
    <source>
        <dbReference type="Google" id="ProtNLM"/>
    </source>
</evidence>
<evidence type="ECO:0000313" key="2">
    <source>
        <dbReference type="Proteomes" id="UP000535415"/>
    </source>
</evidence>
<dbReference type="InterPro" id="IPR009922">
    <property type="entry name" value="DUF1457"/>
</dbReference>
<dbReference type="Pfam" id="PF07310">
    <property type="entry name" value="PAS_5"/>
    <property type="match status" value="1"/>
</dbReference>
<dbReference type="AlphaFoldDB" id="A0A7W9EZE4"/>
<comment type="caution">
    <text evidence="1">The sequence shown here is derived from an EMBL/GenBank/DDBJ whole genome shotgun (WGS) entry which is preliminary data.</text>
</comment>
<reference evidence="1 2" key="1">
    <citation type="submission" date="2020-08" db="EMBL/GenBank/DDBJ databases">
        <title>Genomic Encyclopedia of Type Strains, Phase IV (KMG-IV): sequencing the most valuable type-strain genomes for metagenomic binning, comparative biology and taxonomic classification.</title>
        <authorList>
            <person name="Goeker M."/>
        </authorList>
    </citation>
    <scope>NUCLEOTIDE SEQUENCE [LARGE SCALE GENOMIC DNA]</scope>
    <source>
        <strain evidence="1 2">DSM 101064</strain>
    </source>
</reference>
<dbReference type="RefSeq" id="WP_183527662.1">
    <property type="nucleotide sequence ID" value="NZ_JACIJM010000004.1"/>
</dbReference>
<protein>
    <recommendedName>
        <fullName evidence="3">PAS domain-containing protein</fullName>
    </recommendedName>
</protein>
<evidence type="ECO:0000313" key="1">
    <source>
        <dbReference type="EMBL" id="MBB5721871.1"/>
    </source>
</evidence>
<accession>A0A7W9EZE4</accession>
<gene>
    <name evidence="1" type="ORF">FHS72_001495</name>
</gene>
<dbReference type="Proteomes" id="UP000535415">
    <property type="component" value="Unassembled WGS sequence"/>
</dbReference>
<organism evidence="1 2">
    <name type="scientific">Yoonia ponticola</name>
    <dbReference type="NCBI Taxonomy" id="1524255"/>
    <lineage>
        <taxon>Bacteria</taxon>
        <taxon>Pseudomonadati</taxon>
        <taxon>Pseudomonadota</taxon>
        <taxon>Alphaproteobacteria</taxon>
        <taxon>Rhodobacterales</taxon>
        <taxon>Paracoccaceae</taxon>
        <taxon>Yoonia</taxon>
    </lineage>
</organism>
<name>A0A7W9EZE4_9RHOB</name>
<keyword evidence="2" id="KW-1185">Reference proteome</keyword>
<sequence>MAHDRDYASIYRTPFHDPNGEAVLKQVERHWRSMRNGDDLPQRVDLSPDHLSDSLAHCFTLERVAPTIARFRVAGRAVHEVLNMEPRGMPLSALFTPAGRDMLAPLIFDVCEGPDIVEVPVIAARSLGRSPLRGRLLLMPLKHAGQEVNRLFGAVVVDGKTGRRPMRFDFDRDQSLRQQAVQPIIRTVHEILSEPTVAHPAPRPALRLIVDNT</sequence>
<dbReference type="EMBL" id="JACIJM010000004">
    <property type="protein sequence ID" value="MBB5721871.1"/>
    <property type="molecule type" value="Genomic_DNA"/>
</dbReference>